<dbReference type="AlphaFoldDB" id="A0A938BSY0"/>
<keyword evidence="7" id="KW-0675">Receptor</keyword>
<dbReference type="PANTHER" id="PTHR40980">
    <property type="entry name" value="PLUG DOMAIN-CONTAINING PROTEIN"/>
    <property type="match status" value="1"/>
</dbReference>
<organism evidence="7 8">
    <name type="scientific">candidate division WOR-3 bacterium</name>
    <dbReference type="NCBI Taxonomy" id="2052148"/>
    <lineage>
        <taxon>Bacteria</taxon>
        <taxon>Bacteria division WOR-3</taxon>
    </lineage>
</organism>
<feature type="region of interest" description="Disordered" evidence="4">
    <location>
        <begin position="453"/>
        <end position="498"/>
    </location>
</feature>
<evidence type="ECO:0000259" key="6">
    <source>
        <dbReference type="Pfam" id="PF14905"/>
    </source>
</evidence>
<evidence type="ECO:0000256" key="1">
    <source>
        <dbReference type="ARBA" id="ARBA00004442"/>
    </source>
</evidence>
<keyword evidence="3" id="KW-0998">Cell outer membrane</keyword>
<name>A0A938BSY0_UNCW3</name>
<dbReference type="Pfam" id="PF14905">
    <property type="entry name" value="OMP_b-brl_3"/>
    <property type="match status" value="1"/>
</dbReference>
<dbReference type="Pfam" id="PF07715">
    <property type="entry name" value="Plug"/>
    <property type="match status" value="1"/>
</dbReference>
<dbReference type="InterPro" id="IPR041700">
    <property type="entry name" value="OMP_b-brl_3"/>
</dbReference>
<feature type="compositionally biased region" description="Gly residues" evidence="4">
    <location>
        <begin position="456"/>
        <end position="490"/>
    </location>
</feature>
<evidence type="ECO:0000256" key="3">
    <source>
        <dbReference type="ARBA" id="ARBA00023237"/>
    </source>
</evidence>
<evidence type="ECO:0000313" key="7">
    <source>
        <dbReference type="EMBL" id="MBM3331032.1"/>
    </source>
</evidence>
<evidence type="ECO:0000256" key="2">
    <source>
        <dbReference type="ARBA" id="ARBA00023136"/>
    </source>
</evidence>
<accession>A0A938BSY0</accession>
<keyword evidence="2" id="KW-0472">Membrane</keyword>
<dbReference type="GO" id="GO:0009279">
    <property type="term" value="C:cell outer membrane"/>
    <property type="evidence" value="ECO:0007669"/>
    <property type="project" value="UniProtKB-SubCell"/>
</dbReference>
<sequence>MRMEHYRYRLPLAAVVIPALFVVGSLFAQPGPGTGSPLAAGSISGQVYDADLNVPIEYANIVLRSLPDSSQVNGTITDKSGRFTLPGIRPGRYFVEISFIGYRTKTVSDIAVGPSATRDLGRTDLRQTAVAVQGVEATAERPRLEYRIDKKVVNVASNPSAQNGTAVDALENAPGVKVDVENNVTLRGSGSFTVLVDGRPSLLESSEALQQLPAATIDRIEIITNPSAKYDPEGVSGIVNVILKKQRQSGLSGMTTVTGGLDDKYGGDLLMNWRGGTTSAFFGANYNNMNFPGTRTVESWTRSGDTVTHLNSVGTGKFGFRNYGLRAGTDFALGRNDRMSLGARWGVRGGGRSQLADYLRWSEPGTDTTYYQGSSVSGRGGTNLSANLDETHTFGKPGHEIALRADYGLNDRSTDDTTEMRDSAGTITSGRHTTDAGPEQRLGIRLDYTLPLGKNGTRGGARAGVSGQSGPGPGGHGPGHGGPMSGGQGAGTSSRSTTEPMLEAGYQGRFNWSQENVSTYEYVTDSGYLLRPEYSYGSDQRDNVQALYSTFSGSMKKLGYQLGLRGEYTDRAIGVRESAFKLTAWDLFPSLHLSYNLPADLQLMASYTRRIDRPHGWDLDPSEHWMDAYNVRRGNPALKPEYIDSYEAGLLFPFGENRVSLDGYYRATHNVSEDLVSLYPGKPGVMLRTSENVGTDYALGSELSLDYSPFRWWSLSLGGDVYDYRLEATIRDTVEVKTSFNWNANISSDFTFPTGTRIQLRAQYEGPSVEAQGKEGANFSTGISARQALFSRALVLTLSVRDLFTTSGHNMTSRGEGFYSHFSFQRKSPVITAGLTWNFNNYKPDRRQRDEGIEETQNGGEFGP</sequence>
<feature type="compositionally biased region" description="Polar residues" evidence="4">
    <location>
        <begin position="855"/>
        <end position="864"/>
    </location>
</feature>
<dbReference type="Proteomes" id="UP000779900">
    <property type="component" value="Unassembled WGS sequence"/>
</dbReference>
<reference evidence="7" key="1">
    <citation type="submission" date="2019-03" db="EMBL/GenBank/DDBJ databases">
        <title>Lake Tanganyika Metagenome-Assembled Genomes (MAGs).</title>
        <authorList>
            <person name="Tran P."/>
        </authorList>
    </citation>
    <scope>NUCLEOTIDE SEQUENCE</scope>
    <source>
        <strain evidence="7">K_DeepCast_150m_m2_040</strain>
    </source>
</reference>
<feature type="compositionally biased region" description="Basic and acidic residues" evidence="4">
    <location>
        <begin position="412"/>
        <end position="422"/>
    </location>
</feature>
<dbReference type="InterPro" id="IPR036942">
    <property type="entry name" value="Beta-barrel_TonB_sf"/>
</dbReference>
<dbReference type="Pfam" id="PF13620">
    <property type="entry name" value="CarboxypepD_reg"/>
    <property type="match status" value="1"/>
</dbReference>
<evidence type="ECO:0000256" key="4">
    <source>
        <dbReference type="SAM" id="MobiDB-lite"/>
    </source>
</evidence>
<dbReference type="Gene3D" id="2.40.170.20">
    <property type="entry name" value="TonB-dependent receptor, beta-barrel domain"/>
    <property type="match status" value="1"/>
</dbReference>
<dbReference type="SUPFAM" id="SSF56935">
    <property type="entry name" value="Porins"/>
    <property type="match status" value="1"/>
</dbReference>
<comment type="caution">
    <text evidence="7">The sequence shown here is derived from an EMBL/GenBank/DDBJ whole genome shotgun (WGS) entry which is preliminary data.</text>
</comment>
<dbReference type="InterPro" id="IPR008969">
    <property type="entry name" value="CarboxyPept-like_regulatory"/>
</dbReference>
<dbReference type="InterPro" id="IPR037066">
    <property type="entry name" value="Plug_dom_sf"/>
</dbReference>
<dbReference type="Gene3D" id="2.60.40.1120">
    <property type="entry name" value="Carboxypeptidase-like, regulatory domain"/>
    <property type="match status" value="1"/>
</dbReference>
<evidence type="ECO:0000313" key="8">
    <source>
        <dbReference type="Proteomes" id="UP000779900"/>
    </source>
</evidence>
<feature type="domain" description="TonB-dependent receptor plug" evidence="5">
    <location>
        <begin position="160"/>
        <end position="238"/>
    </location>
</feature>
<dbReference type="PANTHER" id="PTHR40980:SF4">
    <property type="entry name" value="TONB-DEPENDENT RECEPTOR-LIKE BETA-BARREL DOMAIN-CONTAINING PROTEIN"/>
    <property type="match status" value="1"/>
</dbReference>
<gene>
    <name evidence="7" type="ORF">FJY68_04170</name>
</gene>
<feature type="domain" description="Outer membrane protein beta-barrel" evidence="6">
    <location>
        <begin position="501"/>
        <end position="837"/>
    </location>
</feature>
<feature type="region of interest" description="Disordered" evidence="4">
    <location>
        <begin position="410"/>
        <end position="441"/>
    </location>
</feature>
<protein>
    <submittedName>
        <fullName evidence="7">TonB-dependent receptor</fullName>
    </submittedName>
</protein>
<evidence type="ECO:0000259" key="5">
    <source>
        <dbReference type="Pfam" id="PF07715"/>
    </source>
</evidence>
<dbReference type="Gene3D" id="2.170.130.10">
    <property type="entry name" value="TonB-dependent receptor, plug domain"/>
    <property type="match status" value="1"/>
</dbReference>
<proteinExistence type="predicted"/>
<feature type="region of interest" description="Disordered" evidence="4">
    <location>
        <begin position="844"/>
        <end position="864"/>
    </location>
</feature>
<dbReference type="InterPro" id="IPR012910">
    <property type="entry name" value="Plug_dom"/>
</dbReference>
<comment type="subcellular location">
    <subcellularLocation>
        <location evidence="1">Cell outer membrane</location>
    </subcellularLocation>
</comment>
<dbReference type="SUPFAM" id="SSF49464">
    <property type="entry name" value="Carboxypeptidase regulatory domain-like"/>
    <property type="match status" value="1"/>
</dbReference>
<dbReference type="EMBL" id="VGIR01000017">
    <property type="protein sequence ID" value="MBM3331032.1"/>
    <property type="molecule type" value="Genomic_DNA"/>
</dbReference>